<dbReference type="RefSeq" id="XP_060122480.1">
    <property type="nucleotide sequence ID" value="XM_060266497.1"/>
</dbReference>
<organism evidence="27 28">
    <name type="scientific">Malassezia japonica</name>
    <dbReference type="NCBI Taxonomy" id="223818"/>
    <lineage>
        <taxon>Eukaryota</taxon>
        <taxon>Fungi</taxon>
        <taxon>Dikarya</taxon>
        <taxon>Basidiomycota</taxon>
        <taxon>Ustilaginomycotina</taxon>
        <taxon>Malasseziomycetes</taxon>
        <taxon>Malasseziales</taxon>
        <taxon>Malasseziaceae</taxon>
        <taxon>Malassezia</taxon>
    </lineage>
</organism>
<evidence type="ECO:0000256" key="23">
    <source>
        <dbReference type="PROSITE-ProRule" id="PRU00236"/>
    </source>
</evidence>
<dbReference type="FunFam" id="3.30.60.60:FF:000001">
    <property type="entry name" value="Histone acetyltransferase"/>
    <property type="match status" value="1"/>
</dbReference>
<evidence type="ECO:0000256" key="19">
    <source>
        <dbReference type="ARBA" id="ARBA00047752"/>
    </source>
</evidence>
<comment type="function">
    <text evidence="17">Catalytic component of the NuA4 histone acetyltransferase (HAT) complex which is involved in epigenetic transcriptional activation of selected genes principally by acetylation of nucleosomal histones H4, H3, H2B, H2A and H2A variant H2A.Z. Acetylates histone H4 to form H4K5ac, H4K8ac, H4K12ac and H4K16ac, histone H3 to form H3K14ac, and histone H2A to form H2AK4ac and H2AK7ac. The NuA4 complex is involved in the DNA damage response and is required for chromosome segregation. The NuA4 complex plays a direct role in repair of DNA double-strand breaks (DSBs) through homologous recombination. Recruitment to promoters depends on H3K4me. Also acetylates non-histone proteins. In addition to protein acetyltransferase, can use different acyl-CoA substrates, such as 2-hydroxyisobutanoyl-CoA (2-hydroxyisobutyryl-CoA) or (2E)-butenoyl-CoA (crotonyl-CoA), and is able to mediate protein 2-hydroxyisobutyrylation and crotonylation, respectively.</text>
</comment>
<dbReference type="Gene3D" id="3.40.630.30">
    <property type="match status" value="1"/>
</dbReference>
<dbReference type="GO" id="GO:0000785">
    <property type="term" value="C:chromatin"/>
    <property type="evidence" value="ECO:0007669"/>
    <property type="project" value="TreeGrafter"/>
</dbReference>
<accession>A0AAF0JAM1</accession>
<evidence type="ECO:0000256" key="9">
    <source>
        <dbReference type="ARBA" id="ARBA00022853"/>
    </source>
</evidence>
<evidence type="ECO:0000256" key="17">
    <source>
        <dbReference type="ARBA" id="ARBA00045805"/>
    </source>
</evidence>
<evidence type="ECO:0000256" key="21">
    <source>
        <dbReference type="ARBA" id="ARBA00048940"/>
    </source>
</evidence>
<evidence type="ECO:0000256" key="16">
    <source>
        <dbReference type="ARBA" id="ARBA00023242"/>
    </source>
</evidence>
<dbReference type="InterPro" id="IPR050603">
    <property type="entry name" value="MYST_HAT"/>
</dbReference>
<feature type="compositionally biased region" description="Basic and acidic residues" evidence="24">
    <location>
        <begin position="147"/>
        <end position="169"/>
    </location>
</feature>
<name>A0AAF0JAM1_9BASI</name>
<dbReference type="Gene3D" id="3.30.60.60">
    <property type="entry name" value="N-acetyl transferase-like"/>
    <property type="match status" value="1"/>
</dbReference>
<dbReference type="Gene3D" id="1.10.10.10">
    <property type="entry name" value="Winged helix-like DNA-binding domain superfamily/Winged helix DNA-binding domain"/>
    <property type="match status" value="1"/>
</dbReference>
<dbReference type="Gene3D" id="2.30.30.140">
    <property type="match status" value="1"/>
</dbReference>
<evidence type="ECO:0000256" key="12">
    <source>
        <dbReference type="ARBA" id="ARBA00023027"/>
    </source>
</evidence>
<comment type="subcellular location">
    <subcellularLocation>
        <location evidence="2">Mitochondrion</location>
    </subcellularLocation>
    <subcellularLocation>
        <location evidence="1">Nucleus</location>
    </subcellularLocation>
</comment>
<keyword evidence="11" id="KW-0805">Transcription regulation</keyword>
<dbReference type="InterPro" id="IPR016197">
    <property type="entry name" value="Chromo-like_dom_sf"/>
</dbReference>
<evidence type="ECO:0000256" key="18">
    <source>
        <dbReference type="ARBA" id="ARBA00047557"/>
    </source>
</evidence>
<dbReference type="InterPro" id="IPR026590">
    <property type="entry name" value="Ssirtuin_cat_dom"/>
</dbReference>
<evidence type="ECO:0000256" key="8">
    <source>
        <dbReference type="ARBA" id="ARBA00022763"/>
    </source>
</evidence>
<dbReference type="Pfam" id="PF01853">
    <property type="entry name" value="MOZ_SAS"/>
    <property type="match status" value="1"/>
</dbReference>
<keyword evidence="27" id="KW-0012">Acyltransferase</keyword>
<feature type="domain" description="Deacetylase sirtuin-type" evidence="25">
    <location>
        <begin position="486"/>
        <end position="797"/>
    </location>
</feature>
<sequence length="797" mass="90273">MAPRNGGSGKQAAPAVTSAGGTYALGDIVVGSKLYVEKTNPDSGETEQRQAEVLSIREKRQNKLHMLQAAQESGKSVEEEKPETDFYVHYCEFNKRLDEWVPSTKLVLSREIEWPKPAEPSTATKQTKRKVVHGVRATGASESPAPESEKSADGEEDKKEEVFSKEKEVEKLRTSGSMTQCASEVSRVKNLNTIQMGKHQIEAWYFSPYPVEYSHIDCLYLCEMCLSYFPSEQLLTRHRKKCTLLHPPGNEIYRSEDISFFEIDGRRQKTWCRNLCLLSKCFLDHKTLYYDVDPFMYYVMCQRDNTGCHLIGYFSKEKESAEGYNVACILTLPQHQRSGFGRLLIEFSYVLSKRENKLGSPEKPLSDLGLLGYRAYWTETIVELLLKTEDEISIDEIANKTAIIHADVLQTCQALNMLKQYQGKHYLVLSDVIIEKHERQMKKKRRRIHPDELNWKPPVFTRDQLRFDMKVSIPGLPKTAPLLPSITQPERAVQRIQEVLEHSSRALVVTGAGVSVDSGIKSYRGENGMYLNEGYRPIYYHEFVHRCGPEEEKRRRYWARSFLGYPPLRIAQPNAAHKAIAALQQAGIVNRLITQNVDRLHYAAGQMEPPQYTELHGSLAEAFGDIERYTTSHIRDDAPGCGFVASRDALQDYFAELNPAWQAWAERLANEPDLSLRRNPDGDVQLEGVDYNTFEYPSCPSCGGLLKPDVVFFGESVKSWVRQATEESAQECDAALIIGTTLATHSAYRIVKQIVAAGKPVVLLNRGPTRADPILTDRIGLDCAEVMHDVAQRMLST</sequence>
<dbReference type="EMBL" id="CP119961">
    <property type="protein sequence ID" value="WFD39583.1"/>
    <property type="molecule type" value="Genomic_DNA"/>
</dbReference>
<keyword evidence="8" id="KW-0227">DNA damage</keyword>
<comment type="catalytic activity">
    <reaction evidence="18">
        <text>2-hydroxyisobutanoyl-CoA + L-lysyl-[protein] = N(6)-(2-hydroxyisobutanoyl)-L-lysyl-[protein] + CoA + H(+)</text>
        <dbReference type="Rhea" id="RHEA:24180"/>
        <dbReference type="Rhea" id="RHEA-COMP:9752"/>
        <dbReference type="Rhea" id="RHEA-COMP:15921"/>
        <dbReference type="ChEBI" id="CHEBI:15378"/>
        <dbReference type="ChEBI" id="CHEBI:29969"/>
        <dbReference type="ChEBI" id="CHEBI:57287"/>
        <dbReference type="ChEBI" id="CHEBI:131780"/>
        <dbReference type="ChEBI" id="CHEBI:144968"/>
    </reaction>
    <physiologicalReaction direction="left-to-right" evidence="18">
        <dbReference type="Rhea" id="RHEA:24181"/>
    </physiologicalReaction>
</comment>
<dbReference type="GO" id="GO:0005634">
    <property type="term" value="C:nucleus"/>
    <property type="evidence" value="ECO:0007669"/>
    <property type="project" value="UniProtKB-SubCell"/>
</dbReference>
<keyword evidence="7 27" id="KW-0808">Transferase</keyword>
<dbReference type="InterPro" id="IPR003000">
    <property type="entry name" value="Sirtuin"/>
</dbReference>
<comment type="catalytic activity">
    <reaction evidence="19">
        <text>(2E)-butenoyl-CoA + L-lysyl-[protein] = N(6)-(2E)-butenoyl-L-lysyl-[protein] + CoA + H(+)</text>
        <dbReference type="Rhea" id="RHEA:53908"/>
        <dbReference type="Rhea" id="RHEA-COMP:9752"/>
        <dbReference type="Rhea" id="RHEA-COMP:13707"/>
        <dbReference type="ChEBI" id="CHEBI:15378"/>
        <dbReference type="ChEBI" id="CHEBI:29969"/>
        <dbReference type="ChEBI" id="CHEBI:57287"/>
        <dbReference type="ChEBI" id="CHEBI:57332"/>
        <dbReference type="ChEBI" id="CHEBI:137954"/>
    </reaction>
    <physiologicalReaction direction="left-to-right" evidence="19">
        <dbReference type="Rhea" id="RHEA:53909"/>
    </physiologicalReaction>
</comment>
<dbReference type="AlphaFoldDB" id="A0AAF0JAM1"/>
<keyword evidence="15" id="KW-0234">DNA repair</keyword>
<evidence type="ECO:0000256" key="13">
    <source>
        <dbReference type="ARBA" id="ARBA00023159"/>
    </source>
</evidence>
<dbReference type="FunFam" id="3.40.630.30:FF:000002">
    <property type="entry name" value="Histone acetyltransferase"/>
    <property type="match status" value="1"/>
</dbReference>
<evidence type="ECO:0000259" key="25">
    <source>
        <dbReference type="PROSITE" id="PS50305"/>
    </source>
</evidence>
<dbReference type="Pfam" id="PF11717">
    <property type="entry name" value="Tudor-knot"/>
    <property type="match status" value="1"/>
</dbReference>
<dbReference type="GO" id="GO:0005739">
    <property type="term" value="C:mitochondrion"/>
    <property type="evidence" value="ECO:0007669"/>
    <property type="project" value="UniProtKB-SubCell"/>
</dbReference>
<evidence type="ECO:0000256" key="11">
    <source>
        <dbReference type="ARBA" id="ARBA00023015"/>
    </source>
</evidence>
<dbReference type="GO" id="GO:0004402">
    <property type="term" value="F:histone acetyltransferase activity"/>
    <property type="evidence" value="ECO:0007669"/>
    <property type="project" value="InterPro"/>
</dbReference>
<comment type="caution">
    <text evidence="23">Lacks conserved residue(s) required for the propagation of feature annotation.</text>
</comment>
<dbReference type="InterPro" id="IPR026591">
    <property type="entry name" value="Sirtuin_cat_small_dom_sf"/>
</dbReference>
<evidence type="ECO:0000256" key="14">
    <source>
        <dbReference type="ARBA" id="ARBA00023163"/>
    </source>
</evidence>
<dbReference type="SUPFAM" id="SSF52467">
    <property type="entry name" value="DHS-like NAD/FAD-binding domain"/>
    <property type="match status" value="1"/>
</dbReference>
<dbReference type="Pfam" id="PF17772">
    <property type="entry name" value="zf-MYST"/>
    <property type="match status" value="1"/>
</dbReference>
<dbReference type="FunFam" id="1.10.10.10:FF:000022">
    <property type="entry name" value="Histone acetyltransferase"/>
    <property type="match status" value="1"/>
</dbReference>
<dbReference type="InterPro" id="IPR029035">
    <property type="entry name" value="DHS-like_NAD/FAD-binding_dom"/>
</dbReference>
<evidence type="ECO:0000256" key="3">
    <source>
        <dbReference type="ARBA" id="ARBA00006924"/>
    </source>
</evidence>
<comment type="catalytic activity">
    <reaction evidence="20">
        <text>L-lysyl-[protein] + acetyl-CoA = N(6)-acetyl-L-lysyl-[protein] + CoA + H(+)</text>
        <dbReference type="Rhea" id="RHEA:45948"/>
        <dbReference type="Rhea" id="RHEA-COMP:9752"/>
        <dbReference type="Rhea" id="RHEA-COMP:10731"/>
        <dbReference type="ChEBI" id="CHEBI:15378"/>
        <dbReference type="ChEBI" id="CHEBI:29969"/>
        <dbReference type="ChEBI" id="CHEBI:57287"/>
        <dbReference type="ChEBI" id="CHEBI:57288"/>
        <dbReference type="ChEBI" id="CHEBI:61930"/>
    </reaction>
    <physiologicalReaction direction="left-to-right" evidence="20">
        <dbReference type="Rhea" id="RHEA:45949"/>
    </physiologicalReaction>
</comment>
<keyword evidence="13" id="KW-0010">Activator</keyword>
<keyword evidence="12" id="KW-0520">NAD</keyword>
<comment type="catalytic activity">
    <reaction evidence="21">
        <text>L-lysyl-[histone] + acetyl-CoA = N(6)-acetyl-L-lysyl-[histone] + CoA + H(+)</text>
        <dbReference type="Rhea" id="RHEA:21992"/>
        <dbReference type="Rhea" id="RHEA-COMP:9845"/>
        <dbReference type="Rhea" id="RHEA-COMP:11338"/>
        <dbReference type="ChEBI" id="CHEBI:15378"/>
        <dbReference type="ChEBI" id="CHEBI:29969"/>
        <dbReference type="ChEBI" id="CHEBI:57287"/>
        <dbReference type="ChEBI" id="CHEBI:57288"/>
        <dbReference type="ChEBI" id="CHEBI:61930"/>
        <dbReference type="EC" id="2.3.1.48"/>
    </reaction>
    <physiologicalReaction direction="left-to-right" evidence="21">
        <dbReference type="Rhea" id="RHEA:21993"/>
    </physiologicalReaction>
</comment>
<dbReference type="InterPro" id="IPR036388">
    <property type="entry name" value="WH-like_DNA-bd_sf"/>
</dbReference>
<dbReference type="GO" id="GO:0006357">
    <property type="term" value="P:regulation of transcription by RNA polymerase II"/>
    <property type="evidence" value="ECO:0007669"/>
    <property type="project" value="TreeGrafter"/>
</dbReference>
<evidence type="ECO:0000256" key="15">
    <source>
        <dbReference type="ARBA" id="ARBA00023204"/>
    </source>
</evidence>
<keyword evidence="16" id="KW-0539">Nucleus</keyword>
<feature type="domain" description="MYST-type HAT" evidence="26">
    <location>
        <begin position="186"/>
        <end position="457"/>
    </location>
</feature>
<dbReference type="GO" id="GO:0070403">
    <property type="term" value="F:NAD+ binding"/>
    <property type="evidence" value="ECO:0007669"/>
    <property type="project" value="InterPro"/>
</dbReference>
<dbReference type="GO" id="GO:0006281">
    <property type="term" value="P:DNA repair"/>
    <property type="evidence" value="ECO:0007669"/>
    <property type="project" value="UniProtKB-KW"/>
</dbReference>
<evidence type="ECO:0000256" key="20">
    <source>
        <dbReference type="ARBA" id="ARBA00047787"/>
    </source>
</evidence>
<dbReference type="InterPro" id="IPR016181">
    <property type="entry name" value="Acyl_CoA_acyltransferase"/>
</dbReference>
<dbReference type="PANTHER" id="PTHR10615:SF218">
    <property type="entry name" value="HISTONE ACETYLTRANSFERASE ESA1"/>
    <property type="match status" value="1"/>
</dbReference>
<proteinExistence type="inferred from homology"/>
<comment type="similarity">
    <text evidence="3">Belongs to the sirtuin family. Class I subfamily.</text>
</comment>
<feature type="region of interest" description="Disordered" evidence="24">
    <location>
        <begin position="118"/>
        <end position="169"/>
    </location>
</feature>
<dbReference type="InterPro" id="IPR025995">
    <property type="entry name" value="Tudor-knot"/>
</dbReference>
<feature type="active site" description="Proton donor/acceptor" evidence="22">
    <location>
        <position position="362"/>
    </location>
</feature>
<evidence type="ECO:0000256" key="5">
    <source>
        <dbReference type="ARBA" id="ARBA00011353"/>
    </source>
</evidence>
<dbReference type="SUPFAM" id="SSF54160">
    <property type="entry name" value="Chromo domain-like"/>
    <property type="match status" value="1"/>
</dbReference>
<dbReference type="SUPFAM" id="SSF55729">
    <property type="entry name" value="Acyl-CoA N-acyltransferases (Nat)"/>
    <property type="match status" value="1"/>
</dbReference>
<evidence type="ECO:0000256" key="10">
    <source>
        <dbReference type="ARBA" id="ARBA00022990"/>
    </source>
</evidence>
<keyword evidence="14" id="KW-0804">Transcription</keyword>
<dbReference type="Gene3D" id="3.30.1600.10">
    <property type="entry name" value="SIR2/SIRT2 'Small Domain"/>
    <property type="match status" value="1"/>
</dbReference>
<evidence type="ECO:0000256" key="6">
    <source>
        <dbReference type="ARBA" id="ARBA00013184"/>
    </source>
</evidence>
<keyword evidence="9" id="KW-0156">Chromatin regulator</keyword>
<dbReference type="PANTHER" id="PTHR10615">
    <property type="entry name" value="HISTONE ACETYLTRANSFERASE"/>
    <property type="match status" value="1"/>
</dbReference>
<dbReference type="Pfam" id="PF02146">
    <property type="entry name" value="SIR2"/>
    <property type="match status" value="2"/>
</dbReference>
<evidence type="ECO:0000256" key="22">
    <source>
        <dbReference type="PIRSR" id="PIRSR602717-51"/>
    </source>
</evidence>
<dbReference type="InterPro" id="IPR002717">
    <property type="entry name" value="HAT_MYST-type"/>
</dbReference>
<dbReference type="EC" id="2.3.1.48" evidence="6"/>
<keyword evidence="10" id="KW-0007">Acetylation</keyword>
<evidence type="ECO:0000256" key="2">
    <source>
        <dbReference type="ARBA" id="ARBA00004173"/>
    </source>
</evidence>
<dbReference type="Gene3D" id="3.40.50.1220">
    <property type="entry name" value="TPP-binding domain"/>
    <property type="match status" value="1"/>
</dbReference>
<gene>
    <name evidence="27" type="primary">ESA1</name>
    <name evidence="27" type="ORF">MJAP1_002563</name>
</gene>
<evidence type="ECO:0000313" key="27">
    <source>
        <dbReference type="EMBL" id="WFD39583.1"/>
    </source>
</evidence>
<dbReference type="GO" id="GO:0003682">
    <property type="term" value="F:chromatin binding"/>
    <property type="evidence" value="ECO:0007669"/>
    <property type="project" value="TreeGrafter"/>
</dbReference>
<reference evidence="27" key="1">
    <citation type="submission" date="2023-03" db="EMBL/GenBank/DDBJ databases">
        <title>Mating type loci evolution in Malassezia.</title>
        <authorList>
            <person name="Coelho M.A."/>
        </authorList>
    </citation>
    <scope>NUCLEOTIDE SEQUENCE</scope>
    <source>
        <strain evidence="27">CBS 9431</strain>
    </source>
</reference>
<evidence type="ECO:0000313" key="28">
    <source>
        <dbReference type="Proteomes" id="UP001217754"/>
    </source>
</evidence>
<evidence type="ECO:0000256" key="24">
    <source>
        <dbReference type="SAM" id="MobiDB-lite"/>
    </source>
</evidence>
<dbReference type="GO" id="GO:0003712">
    <property type="term" value="F:transcription coregulator activity"/>
    <property type="evidence" value="ECO:0007669"/>
    <property type="project" value="TreeGrafter"/>
</dbReference>
<dbReference type="Proteomes" id="UP001217754">
    <property type="component" value="Chromosome 4"/>
</dbReference>
<evidence type="ECO:0000256" key="4">
    <source>
        <dbReference type="ARBA" id="ARBA00010107"/>
    </source>
</evidence>
<evidence type="ECO:0000256" key="1">
    <source>
        <dbReference type="ARBA" id="ARBA00004123"/>
    </source>
</evidence>
<protein>
    <recommendedName>
        <fullName evidence="6">histone acetyltransferase</fullName>
        <ecNumber evidence="6">2.3.1.48</ecNumber>
    </recommendedName>
</protein>
<comment type="similarity">
    <text evidence="4">Belongs to the MYST (SAS/MOZ) family.</text>
</comment>
<keyword evidence="28" id="KW-1185">Reference proteome</keyword>
<dbReference type="InterPro" id="IPR040706">
    <property type="entry name" value="Zf-MYST"/>
</dbReference>
<evidence type="ECO:0000259" key="26">
    <source>
        <dbReference type="PROSITE" id="PS51726"/>
    </source>
</evidence>
<comment type="subunit">
    <text evidence="5">Component of the NuA4 histone acetyltransferase complex.</text>
</comment>
<dbReference type="PROSITE" id="PS50305">
    <property type="entry name" value="SIRTUIN"/>
    <property type="match status" value="1"/>
</dbReference>
<evidence type="ECO:0000256" key="7">
    <source>
        <dbReference type="ARBA" id="ARBA00022679"/>
    </source>
</evidence>
<dbReference type="PROSITE" id="PS51726">
    <property type="entry name" value="MYST_HAT"/>
    <property type="match status" value="1"/>
</dbReference>
<dbReference type="GeneID" id="85226214"/>